<proteinExistence type="predicted"/>
<evidence type="ECO:0000313" key="1">
    <source>
        <dbReference type="EMBL" id="BAR97942.1"/>
    </source>
</evidence>
<accession>A0A182CZM8</accession>
<dbReference type="EMBL" id="AP014854">
    <property type="protein sequence ID" value="BAR97942.1"/>
    <property type="molecule type" value="Genomic_DNA"/>
</dbReference>
<protein>
    <submittedName>
        <fullName evidence="1">Uncharacterized protein</fullName>
    </submittedName>
</protein>
<dbReference type="AlphaFoldDB" id="A0A182CZM8"/>
<gene>
    <name evidence="1" type="ORF">BV133_349</name>
</gene>
<sequence length="51" mass="6110">MGFKGVSRRRFHSVGCVIQRAERTDANIRYRRGDTAQHDYDTEYLRQYSEL</sequence>
<reference evidence="1" key="1">
    <citation type="journal article" date="2015" name="Genome Announc.">
        <title>Complete Genome Sequence of the Bacteriochlorophyll b-Producing Photosynthetic Bacterium Blastochloris viridis.</title>
        <authorList>
            <person name="Tsukatani Y."/>
            <person name="Hirose Y."/>
            <person name="Harada J."/>
            <person name="Misawa N."/>
            <person name="Mori K."/>
            <person name="Inoue K."/>
            <person name="Tamiaki H."/>
        </authorList>
    </citation>
    <scope>NUCLEOTIDE SEQUENCE [LARGE SCALE GENOMIC DNA]</scope>
    <source>
        <strain evidence="1">DSM 133</strain>
    </source>
</reference>
<name>A0A182CZM8_BLAVI</name>
<organism evidence="1">
    <name type="scientific">Blastochloris viridis</name>
    <name type="common">Rhodopseudomonas viridis</name>
    <dbReference type="NCBI Taxonomy" id="1079"/>
    <lineage>
        <taxon>Bacteria</taxon>
        <taxon>Pseudomonadati</taxon>
        <taxon>Pseudomonadota</taxon>
        <taxon>Alphaproteobacteria</taxon>
        <taxon>Hyphomicrobiales</taxon>
        <taxon>Blastochloridaceae</taxon>
        <taxon>Blastochloris</taxon>
    </lineage>
</organism>